<reference evidence="11" key="1">
    <citation type="submission" date="2021-01" db="EMBL/GenBank/DDBJ databases">
        <title>Fulvivirga kasyanovii gen. nov., sp nov., a novel member of the phylum Bacteroidetes isolated from seawater in a mussel farm.</title>
        <authorList>
            <person name="Zhao L.-H."/>
            <person name="Wang Z.-J."/>
        </authorList>
    </citation>
    <scope>NUCLEOTIDE SEQUENCE</scope>
    <source>
        <strain evidence="11">2943</strain>
    </source>
</reference>
<keyword evidence="5 9" id="KW-0028">Amino-acid biosynthesis</keyword>
<dbReference type="Gene3D" id="3.20.20.70">
    <property type="entry name" value="Aldolase class I"/>
    <property type="match status" value="1"/>
</dbReference>
<evidence type="ECO:0000256" key="2">
    <source>
        <dbReference type="ARBA" id="ARBA00004664"/>
    </source>
</evidence>
<dbReference type="EC" id="5.3.1.24" evidence="3 9"/>
<dbReference type="CDD" id="cd00405">
    <property type="entry name" value="PRAI"/>
    <property type="match status" value="1"/>
</dbReference>
<comment type="catalytic activity">
    <reaction evidence="1 9">
        <text>N-(5-phospho-beta-D-ribosyl)anthranilate = 1-(2-carboxyphenylamino)-1-deoxy-D-ribulose 5-phosphate</text>
        <dbReference type="Rhea" id="RHEA:21540"/>
        <dbReference type="ChEBI" id="CHEBI:18277"/>
        <dbReference type="ChEBI" id="CHEBI:58613"/>
        <dbReference type="EC" id="5.3.1.24"/>
    </reaction>
</comment>
<evidence type="ECO:0000256" key="8">
    <source>
        <dbReference type="ARBA" id="ARBA00023235"/>
    </source>
</evidence>
<organism evidence="11 12">
    <name type="scientific">Fulvivirga sediminis</name>
    <dbReference type="NCBI Taxonomy" id="2803949"/>
    <lineage>
        <taxon>Bacteria</taxon>
        <taxon>Pseudomonadati</taxon>
        <taxon>Bacteroidota</taxon>
        <taxon>Cytophagia</taxon>
        <taxon>Cytophagales</taxon>
        <taxon>Fulvivirgaceae</taxon>
        <taxon>Fulvivirga</taxon>
    </lineage>
</organism>
<keyword evidence="7 9" id="KW-0057">Aromatic amino acid biosynthesis</keyword>
<dbReference type="Pfam" id="PF00697">
    <property type="entry name" value="PRAI"/>
    <property type="match status" value="1"/>
</dbReference>
<dbReference type="PANTHER" id="PTHR42894:SF1">
    <property type="entry name" value="N-(5'-PHOSPHORIBOSYL)ANTHRANILATE ISOMERASE"/>
    <property type="match status" value="1"/>
</dbReference>
<dbReference type="SUPFAM" id="SSF51366">
    <property type="entry name" value="Ribulose-phoshate binding barrel"/>
    <property type="match status" value="1"/>
</dbReference>
<dbReference type="RefSeq" id="WP_202246478.1">
    <property type="nucleotide sequence ID" value="NZ_JAESIY010000015.1"/>
</dbReference>
<protein>
    <recommendedName>
        <fullName evidence="4 9">N-(5'-phosphoribosyl)anthranilate isomerase</fullName>
        <shortName evidence="9">PRAI</shortName>
        <ecNumber evidence="3 9">5.3.1.24</ecNumber>
    </recommendedName>
</protein>
<dbReference type="InterPro" id="IPR001240">
    <property type="entry name" value="PRAI_dom"/>
</dbReference>
<keyword evidence="8 9" id="KW-0413">Isomerase</keyword>
<keyword evidence="12" id="KW-1185">Reference proteome</keyword>
<accession>A0A937FDC5</accession>
<comment type="pathway">
    <text evidence="2 9">Amino-acid biosynthesis; L-tryptophan biosynthesis; L-tryptophan from chorismate: step 3/5.</text>
</comment>
<keyword evidence="6 9" id="KW-0822">Tryptophan biosynthesis</keyword>
<sequence length="213" mass="24523">MPKLKDIKLKVCGLRDNIDEVIALKPDYVGFIFYDKSPRFVGDLDPRVLHDIPNTIKKIGVFVNEDIEEVLHKVKTYRLDLVQLHGYETVEYCAKLKEEGVQVIKVFSGNNDLDWMEFKVYEEVVDFFLFDTRTDKYGGSGKSFDWSRLEKVHLSKPVFISGGVNLDNIEKVSDIQEVHIHAVDVNSKFEISPGLKNINLLKQLKEKMLCDTV</sequence>
<comment type="similarity">
    <text evidence="9">Belongs to the TrpF family.</text>
</comment>
<name>A0A937FDC5_9BACT</name>
<evidence type="ECO:0000256" key="4">
    <source>
        <dbReference type="ARBA" id="ARBA00022272"/>
    </source>
</evidence>
<gene>
    <name evidence="9" type="primary">trpF</name>
    <name evidence="11" type="ORF">JL102_21210</name>
</gene>
<feature type="domain" description="N-(5'phosphoribosyl) anthranilate isomerase (PRAI)" evidence="10">
    <location>
        <begin position="10"/>
        <end position="204"/>
    </location>
</feature>
<proteinExistence type="inferred from homology"/>
<evidence type="ECO:0000313" key="11">
    <source>
        <dbReference type="EMBL" id="MBL3658684.1"/>
    </source>
</evidence>
<evidence type="ECO:0000259" key="10">
    <source>
        <dbReference type="Pfam" id="PF00697"/>
    </source>
</evidence>
<evidence type="ECO:0000256" key="6">
    <source>
        <dbReference type="ARBA" id="ARBA00022822"/>
    </source>
</evidence>
<dbReference type="InterPro" id="IPR013785">
    <property type="entry name" value="Aldolase_TIM"/>
</dbReference>
<evidence type="ECO:0000256" key="5">
    <source>
        <dbReference type="ARBA" id="ARBA00022605"/>
    </source>
</evidence>
<evidence type="ECO:0000256" key="7">
    <source>
        <dbReference type="ARBA" id="ARBA00023141"/>
    </source>
</evidence>
<dbReference type="GO" id="GO:0000162">
    <property type="term" value="P:L-tryptophan biosynthetic process"/>
    <property type="evidence" value="ECO:0007669"/>
    <property type="project" value="UniProtKB-UniRule"/>
</dbReference>
<evidence type="ECO:0000256" key="9">
    <source>
        <dbReference type="HAMAP-Rule" id="MF_00135"/>
    </source>
</evidence>
<dbReference type="InterPro" id="IPR011060">
    <property type="entry name" value="RibuloseP-bd_barrel"/>
</dbReference>
<dbReference type="AlphaFoldDB" id="A0A937FDC5"/>
<dbReference type="InterPro" id="IPR044643">
    <property type="entry name" value="TrpF_fam"/>
</dbReference>
<evidence type="ECO:0000313" key="12">
    <source>
        <dbReference type="Proteomes" id="UP000659388"/>
    </source>
</evidence>
<dbReference type="Proteomes" id="UP000659388">
    <property type="component" value="Unassembled WGS sequence"/>
</dbReference>
<dbReference type="HAMAP" id="MF_00135">
    <property type="entry name" value="PRAI"/>
    <property type="match status" value="1"/>
</dbReference>
<dbReference type="EMBL" id="JAESIY010000015">
    <property type="protein sequence ID" value="MBL3658684.1"/>
    <property type="molecule type" value="Genomic_DNA"/>
</dbReference>
<comment type="caution">
    <text evidence="11">The sequence shown here is derived from an EMBL/GenBank/DDBJ whole genome shotgun (WGS) entry which is preliminary data.</text>
</comment>
<evidence type="ECO:0000256" key="1">
    <source>
        <dbReference type="ARBA" id="ARBA00001164"/>
    </source>
</evidence>
<dbReference type="GO" id="GO:0004640">
    <property type="term" value="F:phosphoribosylanthranilate isomerase activity"/>
    <property type="evidence" value="ECO:0007669"/>
    <property type="project" value="UniProtKB-UniRule"/>
</dbReference>
<evidence type="ECO:0000256" key="3">
    <source>
        <dbReference type="ARBA" id="ARBA00012572"/>
    </source>
</evidence>
<dbReference type="PANTHER" id="PTHR42894">
    <property type="entry name" value="N-(5'-PHOSPHORIBOSYL)ANTHRANILATE ISOMERASE"/>
    <property type="match status" value="1"/>
</dbReference>